<feature type="region of interest" description="Disordered" evidence="1">
    <location>
        <begin position="101"/>
        <end position="137"/>
    </location>
</feature>
<evidence type="ECO:0000256" key="1">
    <source>
        <dbReference type="SAM" id="MobiDB-lite"/>
    </source>
</evidence>
<organism evidence="2">
    <name type="scientific">viral metagenome</name>
    <dbReference type="NCBI Taxonomy" id="1070528"/>
    <lineage>
        <taxon>unclassified sequences</taxon>
        <taxon>metagenomes</taxon>
        <taxon>organismal metagenomes</taxon>
    </lineage>
</organism>
<evidence type="ECO:0000313" key="2">
    <source>
        <dbReference type="EMBL" id="QHT92007.1"/>
    </source>
</evidence>
<proteinExistence type="predicted"/>
<reference evidence="2" key="1">
    <citation type="journal article" date="2020" name="Nature">
        <title>Giant virus diversity and host interactions through global metagenomics.</title>
        <authorList>
            <person name="Schulz F."/>
            <person name="Roux S."/>
            <person name="Paez-Espino D."/>
            <person name="Jungbluth S."/>
            <person name="Walsh D.A."/>
            <person name="Denef V.J."/>
            <person name="McMahon K.D."/>
            <person name="Konstantinidis K.T."/>
            <person name="Eloe-Fadrosh E.A."/>
            <person name="Kyrpides N.C."/>
            <person name="Woyke T."/>
        </authorList>
    </citation>
    <scope>NUCLEOTIDE SEQUENCE</scope>
    <source>
        <strain evidence="2">GVMAG-M-3300023184-86</strain>
    </source>
</reference>
<protein>
    <submittedName>
        <fullName evidence="2">Uncharacterized protein</fullName>
    </submittedName>
</protein>
<dbReference type="AlphaFoldDB" id="A0A6C0IJE6"/>
<feature type="compositionally biased region" description="Basic and acidic residues" evidence="1">
    <location>
        <begin position="119"/>
        <end position="131"/>
    </location>
</feature>
<sequence>MKTNAFLSNLLTSKAALTVVFWLSLTNIIGYLIYSRFDAVVFFILLSIIITNFSKNMIIILGIPLILVNLAVLGKNKFKEGMEMEAKKKDDGKQPHVITPIAEQKTDDSADNSVEVEPSSERVEHETKEKLGNSGFEVGRNKNKSKYNVDYAATIEDAYDELNNILGSDGIKNLTSDTQNLMKQQKQLTEAMTQLGPLMQTVGPLLDQAKSMMGSMQQAGGVDQLDKLAKQFNPSTVKKQ</sequence>
<name>A0A6C0IJE6_9ZZZZ</name>
<dbReference type="EMBL" id="MN740173">
    <property type="protein sequence ID" value="QHT92007.1"/>
    <property type="molecule type" value="Genomic_DNA"/>
</dbReference>
<accession>A0A6C0IJE6</accession>